<dbReference type="EMBL" id="JAJHVV010000001">
    <property type="protein sequence ID" value="MCK6261882.1"/>
    <property type="molecule type" value="Genomic_DNA"/>
</dbReference>
<dbReference type="InterPro" id="IPR052746">
    <property type="entry name" value="MlaB_ABC_Transporter"/>
</dbReference>
<dbReference type="Pfam" id="PF13466">
    <property type="entry name" value="STAS_2"/>
    <property type="match status" value="1"/>
</dbReference>
<dbReference type="Proteomes" id="UP001139559">
    <property type="component" value="Unassembled WGS sequence"/>
</dbReference>
<evidence type="ECO:0000313" key="3">
    <source>
        <dbReference type="Proteomes" id="UP001139559"/>
    </source>
</evidence>
<evidence type="ECO:0000313" key="2">
    <source>
        <dbReference type="EMBL" id="MCK6261882.1"/>
    </source>
</evidence>
<keyword evidence="3" id="KW-1185">Reference proteome</keyword>
<dbReference type="InterPro" id="IPR058548">
    <property type="entry name" value="MlaB-like_STAS"/>
</dbReference>
<dbReference type="RefSeq" id="WP_248007001.1">
    <property type="nucleotide sequence ID" value="NZ_JAJHVV010000001.1"/>
</dbReference>
<organism evidence="2 3">
    <name type="scientific">Vibrio amylolyticus</name>
    <dbReference type="NCBI Taxonomy" id="2847292"/>
    <lineage>
        <taxon>Bacteria</taxon>
        <taxon>Pseudomonadati</taxon>
        <taxon>Pseudomonadota</taxon>
        <taxon>Gammaproteobacteria</taxon>
        <taxon>Vibrionales</taxon>
        <taxon>Vibrionaceae</taxon>
        <taxon>Vibrio</taxon>
    </lineage>
</organism>
<feature type="domain" description="STAS" evidence="1">
    <location>
        <begin position="1"/>
        <end position="51"/>
    </location>
</feature>
<proteinExistence type="predicted"/>
<evidence type="ECO:0000259" key="1">
    <source>
        <dbReference type="PROSITE" id="PS50801"/>
    </source>
</evidence>
<dbReference type="PANTHER" id="PTHR35849">
    <property type="entry name" value="BLR2341 PROTEIN"/>
    <property type="match status" value="1"/>
</dbReference>
<accession>A0A9X1XF72</accession>
<dbReference type="Gene3D" id="3.30.750.24">
    <property type="entry name" value="STAS domain"/>
    <property type="match status" value="1"/>
</dbReference>
<reference evidence="2" key="1">
    <citation type="submission" date="2021-11" db="EMBL/GenBank/DDBJ databases">
        <title>Vibrio ZSDE26 sp. nov. and Vibrio ZSDZ34 sp. nov., isolated from coastal seawater in Qingdao.</title>
        <authorList>
            <person name="Zhang P."/>
        </authorList>
    </citation>
    <scope>NUCLEOTIDE SEQUENCE</scope>
    <source>
        <strain evidence="2">ZSDE26</strain>
    </source>
</reference>
<dbReference type="PANTHER" id="PTHR35849:SF2">
    <property type="entry name" value="BLR2341 PROTEIN"/>
    <property type="match status" value="1"/>
</dbReference>
<comment type="caution">
    <text evidence="2">The sequence shown here is derived from an EMBL/GenBank/DDBJ whole genome shotgun (WGS) entry which is preliminary data.</text>
</comment>
<name>A0A9X1XF72_9VIBR</name>
<dbReference type="AlphaFoldDB" id="A0A9X1XF72"/>
<gene>
    <name evidence="2" type="ORF">KP803_01185</name>
</gene>
<dbReference type="SUPFAM" id="SSF52091">
    <property type="entry name" value="SpoIIaa-like"/>
    <property type="match status" value="1"/>
</dbReference>
<dbReference type="PROSITE" id="PS50801">
    <property type="entry name" value="STAS"/>
    <property type="match status" value="1"/>
</dbReference>
<sequence>MKVYLLPQELTIYEVGDVHRELNELVESDPEIQLDASQIEEIDTSGLQLILWFSKLSKQYHEHPPLCSLSDVVSDYVRLLNLETHLLAGSDGRSLSENYEY</sequence>
<dbReference type="InterPro" id="IPR036513">
    <property type="entry name" value="STAS_dom_sf"/>
</dbReference>
<dbReference type="InterPro" id="IPR002645">
    <property type="entry name" value="STAS_dom"/>
</dbReference>
<protein>
    <submittedName>
        <fullName evidence="2">STAS domain-containing protein</fullName>
    </submittedName>
</protein>